<proteinExistence type="inferred from homology"/>
<dbReference type="PANTHER" id="PTHR30472:SF24">
    <property type="entry name" value="FERRIC ENTEROBACTIN TRANSPORT SYSTEM PERMEASE PROTEIN FEPG"/>
    <property type="match status" value="1"/>
</dbReference>
<keyword evidence="7 8" id="KW-0472">Membrane</keyword>
<evidence type="ECO:0000256" key="1">
    <source>
        <dbReference type="ARBA" id="ARBA00004651"/>
    </source>
</evidence>
<evidence type="ECO:0000313" key="9">
    <source>
        <dbReference type="EMBL" id="GIQ67844.1"/>
    </source>
</evidence>
<feature type="transmembrane region" description="Helical" evidence="8">
    <location>
        <begin position="90"/>
        <end position="109"/>
    </location>
</feature>
<dbReference type="Proteomes" id="UP000677918">
    <property type="component" value="Unassembled WGS sequence"/>
</dbReference>
<dbReference type="AlphaFoldDB" id="A0A8J4GZ53"/>
<accession>A0A8J4GZ53</accession>
<dbReference type="Pfam" id="PF01032">
    <property type="entry name" value="FecCD"/>
    <property type="match status" value="1"/>
</dbReference>
<feature type="transmembrane region" description="Helical" evidence="8">
    <location>
        <begin position="307"/>
        <end position="323"/>
    </location>
</feature>
<keyword evidence="10" id="KW-1185">Reference proteome</keyword>
<evidence type="ECO:0000256" key="4">
    <source>
        <dbReference type="ARBA" id="ARBA00022475"/>
    </source>
</evidence>
<sequence>MKRLPYPILLVALLALNLFVFLLHIGLGQFTITPWEVAASLIGAGNAEHDFIVHTLRLPRAVLGFMTGAGLAVSGALLQGFTRNPLASPGVLGLNAGAAAAAVLVIVAFTDVPIAWLPFAAFAGAVLVAACSYVLAWRDGMSSIRLVLIGIGIAAVCQALITILLTYGQIRSVSQATIWMTGSLYGKGWEHFTPYWPWFVASMLLAFTLTRQLDVLALGDELAGGLGIRLELKRFLIILASVGLAASSVAVVGTVSFVGLMAPHLARSFTGVSHARLLPAAALVGGLIVLAADLLGRTLLAPTEIPCGLLTAIIGGPYFLYLLRRQKAS</sequence>
<reference evidence="9" key="1">
    <citation type="submission" date="2021-04" db="EMBL/GenBank/DDBJ databases">
        <title>Draft genome sequence of Xylanibacillus composti strain K13.</title>
        <authorList>
            <person name="Uke A."/>
            <person name="Chhe C."/>
            <person name="Baramee S."/>
            <person name="Kosugi A."/>
        </authorList>
    </citation>
    <scope>NUCLEOTIDE SEQUENCE</scope>
    <source>
        <strain evidence="9">K13</strain>
    </source>
</reference>
<dbReference type="EMBL" id="BOVK01000007">
    <property type="protein sequence ID" value="GIQ67844.1"/>
    <property type="molecule type" value="Genomic_DNA"/>
</dbReference>
<dbReference type="PANTHER" id="PTHR30472">
    <property type="entry name" value="FERRIC ENTEROBACTIN TRANSPORT SYSTEM PERMEASE PROTEIN"/>
    <property type="match status" value="1"/>
</dbReference>
<dbReference type="CDD" id="cd06550">
    <property type="entry name" value="TM_ABC_iron-siderophores_like"/>
    <property type="match status" value="1"/>
</dbReference>
<dbReference type="SUPFAM" id="SSF81345">
    <property type="entry name" value="ABC transporter involved in vitamin B12 uptake, BtuC"/>
    <property type="match status" value="1"/>
</dbReference>
<feature type="transmembrane region" description="Helical" evidence="8">
    <location>
        <begin position="115"/>
        <end position="135"/>
    </location>
</feature>
<evidence type="ECO:0000256" key="7">
    <source>
        <dbReference type="ARBA" id="ARBA00023136"/>
    </source>
</evidence>
<dbReference type="RefSeq" id="WP_244864969.1">
    <property type="nucleotide sequence ID" value="NZ_BOVK01000007.1"/>
</dbReference>
<comment type="similarity">
    <text evidence="2">Belongs to the binding-protein-dependent transport system permease family. FecCD subfamily.</text>
</comment>
<evidence type="ECO:0000256" key="3">
    <source>
        <dbReference type="ARBA" id="ARBA00022448"/>
    </source>
</evidence>
<evidence type="ECO:0000256" key="5">
    <source>
        <dbReference type="ARBA" id="ARBA00022692"/>
    </source>
</evidence>
<dbReference type="InterPro" id="IPR000522">
    <property type="entry name" value="ABC_transptr_permease_BtuC"/>
</dbReference>
<dbReference type="InterPro" id="IPR037294">
    <property type="entry name" value="ABC_BtuC-like"/>
</dbReference>
<keyword evidence="4" id="KW-1003">Cell membrane</keyword>
<dbReference type="Gene3D" id="1.10.3470.10">
    <property type="entry name" value="ABC transporter involved in vitamin B12 uptake, BtuC"/>
    <property type="match status" value="1"/>
</dbReference>
<evidence type="ECO:0000256" key="6">
    <source>
        <dbReference type="ARBA" id="ARBA00022989"/>
    </source>
</evidence>
<evidence type="ECO:0000256" key="8">
    <source>
        <dbReference type="SAM" id="Phobius"/>
    </source>
</evidence>
<keyword evidence="3" id="KW-0813">Transport</keyword>
<evidence type="ECO:0000313" key="10">
    <source>
        <dbReference type="Proteomes" id="UP000677918"/>
    </source>
</evidence>
<keyword evidence="6 8" id="KW-1133">Transmembrane helix</keyword>
<feature type="transmembrane region" description="Helical" evidence="8">
    <location>
        <begin position="235"/>
        <end position="257"/>
    </location>
</feature>
<gene>
    <name evidence="9" type="ORF">XYCOK13_06680</name>
</gene>
<comment type="subcellular location">
    <subcellularLocation>
        <location evidence="1">Cell membrane</location>
        <topology evidence="1">Multi-pass membrane protein</topology>
    </subcellularLocation>
</comment>
<dbReference type="FunFam" id="1.10.3470.10:FF:000001">
    <property type="entry name" value="Vitamin B12 ABC transporter permease BtuC"/>
    <property type="match status" value="1"/>
</dbReference>
<feature type="transmembrane region" description="Helical" evidence="8">
    <location>
        <begin position="277"/>
        <end position="295"/>
    </location>
</feature>
<evidence type="ECO:0000256" key="2">
    <source>
        <dbReference type="ARBA" id="ARBA00007935"/>
    </source>
</evidence>
<dbReference type="GO" id="GO:0033214">
    <property type="term" value="P:siderophore-iron import into cell"/>
    <property type="evidence" value="ECO:0007669"/>
    <property type="project" value="TreeGrafter"/>
</dbReference>
<feature type="transmembrane region" description="Helical" evidence="8">
    <location>
        <begin position="147"/>
        <end position="170"/>
    </location>
</feature>
<keyword evidence="5 8" id="KW-0812">Transmembrane</keyword>
<dbReference type="GO" id="GO:0005886">
    <property type="term" value="C:plasma membrane"/>
    <property type="evidence" value="ECO:0007669"/>
    <property type="project" value="UniProtKB-SubCell"/>
</dbReference>
<comment type="caution">
    <text evidence="9">The sequence shown here is derived from an EMBL/GenBank/DDBJ whole genome shotgun (WGS) entry which is preliminary data.</text>
</comment>
<name>A0A8J4GZ53_9BACL</name>
<protein>
    <submittedName>
        <fullName evidence="9">Iron ABC transporter permease</fullName>
    </submittedName>
</protein>
<organism evidence="9 10">
    <name type="scientific">Xylanibacillus composti</name>
    <dbReference type="NCBI Taxonomy" id="1572762"/>
    <lineage>
        <taxon>Bacteria</taxon>
        <taxon>Bacillati</taxon>
        <taxon>Bacillota</taxon>
        <taxon>Bacilli</taxon>
        <taxon>Bacillales</taxon>
        <taxon>Paenibacillaceae</taxon>
        <taxon>Xylanibacillus</taxon>
    </lineage>
</organism>
<feature type="transmembrane region" description="Helical" evidence="8">
    <location>
        <begin position="61"/>
        <end position="78"/>
    </location>
</feature>
<dbReference type="GO" id="GO:0022857">
    <property type="term" value="F:transmembrane transporter activity"/>
    <property type="evidence" value="ECO:0007669"/>
    <property type="project" value="InterPro"/>
</dbReference>